<evidence type="ECO:0000256" key="2">
    <source>
        <dbReference type="SAM" id="Phobius"/>
    </source>
</evidence>
<feature type="compositionally biased region" description="Low complexity" evidence="1">
    <location>
        <begin position="380"/>
        <end position="416"/>
    </location>
</feature>
<feature type="compositionally biased region" description="Low complexity" evidence="1">
    <location>
        <begin position="477"/>
        <end position="507"/>
    </location>
</feature>
<sequence>MQGAAALAGGTLALCLYVAEVAKRSRPGALRTTALLPSAFGFFTLPLLALDGREDPFLMQAAVCILSMSAFKVLALCGGRGSLADPNLGDVWAFIGVLAFPVVPVGPQTHGTEKRRAAAVLKLRTAALKLAFFVLLAATCLTSLHYVDRLATAPAAAAGVVALTLATWRVLCYFMAGVALLFEVDGMGDVVDAAALSLFGITSEPHFDRVWMATSFTDLWARRWNLTVSSVLRYAFYEPIVDGRWLVADPRATVPLGAAGPPARPHRPHRSGAAAPAASPRTDSPSRPPHLTLPAYGPSTAVAAGTSPAPTEPPTPFYTAEKAPTLATWLAPGAGGGGAAGGGGGSGGGAGPELGITPSASSSCLVSESDGASPASSAYGRDSASSASTASSTSTSRSARASASGGDAPADASSASSRREAAAEAGGAAPPLPRDASEVPQEGSGLRRRREGASGFGAGAAVEADGNSGNGDGEAPGDGAMAAAGAVKGAAQQGQQQGQQEQQLGQQVEEVAQELAAPPRVRPSRGRRFLGTLITFFVSGLWHELVCYSMTGATTRGYWTLLFSMQAPILMLEGELKRVVRPAGVRVPPVLARFITHGIFLLELTLLWYPPMVSTGMLASMIRKGDEMTASLAGAAQLVRRYMLAGGSGAW</sequence>
<dbReference type="InterPro" id="IPR044851">
    <property type="entry name" value="Wax_synthase"/>
</dbReference>
<organism evidence="3 4">
    <name type="scientific">Tetrabaena socialis</name>
    <dbReference type="NCBI Taxonomy" id="47790"/>
    <lineage>
        <taxon>Eukaryota</taxon>
        <taxon>Viridiplantae</taxon>
        <taxon>Chlorophyta</taxon>
        <taxon>core chlorophytes</taxon>
        <taxon>Chlorophyceae</taxon>
        <taxon>CS clade</taxon>
        <taxon>Chlamydomonadales</taxon>
        <taxon>Tetrabaenaceae</taxon>
        <taxon>Tetrabaena</taxon>
    </lineage>
</organism>
<dbReference type="AlphaFoldDB" id="A0A2J8AD49"/>
<keyword evidence="2" id="KW-1133">Transmembrane helix</keyword>
<dbReference type="PANTHER" id="PTHR31595:SF57">
    <property type="entry name" value="OS04G0481900 PROTEIN"/>
    <property type="match status" value="1"/>
</dbReference>
<dbReference type="EMBL" id="PGGS01000056">
    <property type="protein sequence ID" value="PNH10445.1"/>
    <property type="molecule type" value="Genomic_DNA"/>
</dbReference>
<feature type="transmembrane region" description="Helical" evidence="2">
    <location>
        <begin position="88"/>
        <end position="106"/>
    </location>
</feature>
<name>A0A2J8AD49_9CHLO</name>
<dbReference type="PANTHER" id="PTHR31595">
    <property type="entry name" value="LONG-CHAIN-ALCOHOL O-FATTY-ACYLTRANSFERASE 3-RELATED"/>
    <property type="match status" value="1"/>
</dbReference>
<evidence type="ECO:0000313" key="3">
    <source>
        <dbReference type="EMBL" id="PNH10445.1"/>
    </source>
</evidence>
<dbReference type="GO" id="GO:0008374">
    <property type="term" value="F:O-acyltransferase activity"/>
    <property type="evidence" value="ECO:0007669"/>
    <property type="project" value="InterPro"/>
</dbReference>
<dbReference type="Proteomes" id="UP000236333">
    <property type="component" value="Unassembled WGS sequence"/>
</dbReference>
<keyword evidence="2" id="KW-0812">Transmembrane</keyword>
<evidence type="ECO:0000256" key="1">
    <source>
        <dbReference type="SAM" id="MobiDB-lite"/>
    </source>
</evidence>
<evidence type="ECO:0000313" key="4">
    <source>
        <dbReference type="Proteomes" id="UP000236333"/>
    </source>
</evidence>
<feature type="compositionally biased region" description="Gly residues" evidence="1">
    <location>
        <begin position="337"/>
        <end position="352"/>
    </location>
</feature>
<dbReference type="GO" id="GO:0006629">
    <property type="term" value="P:lipid metabolic process"/>
    <property type="evidence" value="ECO:0007669"/>
    <property type="project" value="InterPro"/>
</dbReference>
<feature type="transmembrane region" description="Helical" evidence="2">
    <location>
        <begin position="34"/>
        <end position="50"/>
    </location>
</feature>
<keyword evidence="3" id="KW-0012">Acyltransferase</keyword>
<feature type="region of interest" description="Disordered" evidence="1">
    <location>
        <begin position="337"/>
        <end position="507"/>
    </location>
</feature>
<keyword evidence="4" id="KW-1185">Reference proteome</keyword>
<protein>
    <submittedName>
        <fullName evidence="3">Putative long-chain-alcohol O-fatty-acyltransferase 8</fullName>
    </submittedName>
</protein>
<feature type="transmembrane region" description="Helical" evidence="2">
    <location>
        <begin position="153"/>
        <end position="182"/>
    </location>
</feature>
<reference evidence="3 4" key="1">
    <citation type="journal article" date="2017" name="Mol. Biol. Evol.">
        <title>The 4-celled Tetrabaena socialis nuclear genome reveals the essential components for genetic control of cell number at the origin of multicellularity in the volvocine lineage.</title>
        <authorList>
            <person name="Featherston J."/>
            <person name="Arakaki Y."/>
            <person name="Hanschen E.R."/>
            <person name="Ferris P.J."/>
            <person name="Michod R.E."/>
            <person name="Olson B.J.S.C."/>
            <person name="Nozaki H."/>
            <person name="Durand P.M."/>
        </authorList>
    </citation>
    <scope>NUCLEOTIDE SEQUENCE [LARGE SCALE GENOMIC DNA]</scope>
    <source>
        <strain evidence="3 4">NIES-571</strain>
    </source>
</reference>
<keyword evidence="3" id="KW-0808">Transferase</keyword>
<keyword evidence="2" id="KW-0472">Membrane</keyword>
<proteinExistence type="predicted"/>
<feature type="region of interest" description="Disordered" evidence="1">
    <location>
        <begin position="257"/>
        <end position="319"/>
    </location>
</feature>
<dbReference type="OrthoDB" id="1077582at2759"/>
<gene>
    <name evidence="3" type="ORF">TSOC_002838</name>
</gene>
<feature type="transmembrane region" description="Helical" evidence="2">
    <location>
        <begin position="57"/>
        <end position="76"/>
    </location>
</feature>
<feature type="compositionally biased region" description="Low complexity" evidence="1">
    <location>
        <begin position="271"/>
        <end position="285"/>
    </location>
</feature>
<accession>A0A2J8AD49</accession>
<feature type="transmembrane region" description="Helical" evidence="2">
    <location>
        <begin position="127"/>
        <end position="147"/>
    </location>
</feature>
<comment type="caution">
    <text evidence="3">The sequence shown here is derived from an EMBL/GenBank/DDBJ whole genome shotgun (WGS) entry which is preliminary data.</text>
</comment>